<evidence type="ECO:0000313" key="3">
    <source>
        <dbReference type="Proteomes" id="UP001279734"/>
    </source>
</evidence>
<feature type="transmembrane region" description="Helical" evidence="1">
    <location>
        <begin position="241"/>
        <end position="263"/>
    </location>
</feature>
<dbReference type="Proteomes" id="UP001279734">
    <property type="component" value="Unassembled WGS sequence"/>
</dbReference>
<gene>
    <name evidence="2" type="ORF">Nepgr_023096</name>
</gene>
<keyword evidence="3" id="KW-1185">Reference proteome</keyword>
<reference evidence="2" key="1">
    <citation type="submission" date="2023-05" db="EMBL/GenBank/DDBJ databases">
        <title>Nepenthes gracilis genome sequencing.</title>
        <authorList>
            <person name="Fukushima K."/>
        </authorList>
    </citation>
    <scope>NUCLEOTIDE SEQUENCE</scope>
    <source>
        <strain evidence="2">SING2019-196</strain>
    </source>
</reference>
<accession>A0AAD3XYQ4</accession>
<dbReference type="AlphaFoldDB" id="A0AAD3XYQ4"/>
<evidence type="ECO:0000313" key="2">
    <source>
        <dbReference type="EMBL" id="GMH21254.1"/>
    </source>
</evidence>
<keyword evidence="1" id="KW-0812">Transmembrane</keyword>
<keyword evidence="1" id="KW-1133">Transmembrane helix</keyword>
<comment type="caution">
    <text evidence="2">The sequence shown here is derived from an EMBL/GenBank/DDBJ whole genome shotgun (WGS) entry which is preliminary data.</text>
</comment>
<evidence type="ECO:0000256" key="1">
    <source>
        <dbReference type="SAM" id="Phobius"/>
    </source>
</evidence>
<sequence>MRLVCSLPEVGGSANFAAPEVRSRVNGSSWKAEDEWHCCLTLQLACSVLIHIVDADGWGLDILLLPFCAAELLPYGKSSDYDANCIGFVGPWSKGLIYVAAAMFSIADCEVVLDSFAGSRASNRLLFGFFAILAGCGVGGRWLNCFAMGSSILLMEGAPSSQVLVHQIQLDWPMMGWRSTSVDAKTMLNAGCWQHHDSLLKGDVALLKLLLKPSCLQILVAANSITPLWLQHLSVSVDADVLTAIGVWLLASPLLMVLCICCGRTG</sequence>
<proteinExistence type="predicted"/>
<name>A0AAD3XYQ4_NEPGR</name>
<keyword evidence="1" id="KW-0472">Membrane</keyword>
<organism evidence="2 3">
    <name type="scientific">Nepenthes gracilis</name>
    <name type="common">Slender pitcher plant</name>
    <dbReference type="NCBI Taxonomy" id="150966"/>
    <lineage>
        <taxon>Eukaryota</taxon>
        <taxon>Viridiplantae</taxon>
        <taxon>Streptophyta</taxon>
        <taxon>Embryophyta</taxon>
        <taxon>Tracheophyta</taxon>
        <taxon>Spermatophyta</taxon>
        <taxon>Magnoliopsida</taxon>
        <taxon>eudicotyledons</taxon>
        <taxon>Gunneridae</taxon>
        <taxon>Pentapetalae</taxon>
        <taxon>Caryophyllales</taxon>
        <taxon>Nepenthaceae</taxon>
        <taxon>Nepenthes</taxon>
    </lineage>
</organism>
<dbReference type="EMBL" id="BSYO01000023">
    <property type="protein sequence ID" value="GMH21254.1"/>
    <property type="molecule type" value="Genomic_DNA"/>
</dbReference>
<feature type="transmembrane region" description="Helical" evidence="1">
    <location>
        <begin position="125"/>
        <end position="143"/>
    </location>
</feature>
<protein>
    <submittedName>
        <fullName evidence="2">Uncharacterized protein</fullName>
    </submittedName>
</protein>